<dbReference type="AlphaFoldDB" id="A0A1S7LJ72"/>
<dbReference type="GO" id="GO:0005886">
    <property type="term" value="C:plasma membrane"/>
    <property type="evidence" value="ECO:0007669"/>
    <property type="project" value="UniProtKB-SubCell"/>
</dbReference>
<dbReference type="CDD" id="cd17320">
    <property type="entry name" value="MFS_MdfA_MDR_like"/>
    <property type="match status" value="1"/>
</dbReference>
<feature type="transmembrane region" description="Helical" evidence="8">
    <location>
        <begin position="380"/>
        <end position="402"/>
    </location>
</feature>
<keyword evidence="4" id="KW-1003">Cell membrane</keyword>
<feature type="transmembrane region" description="Helical" evidence="8">
    <location>
        <begin position="351"/>
        <end position="374"/>
    </location>
</feature>
<dbReference type="NCBIfam" id="TIGR00710">
    <property type="entry name" value="efflux_Bcr_CflA"/>
    <property type="match status" value="1"/>
</dbReference>
<evidence type="ECO:0000256" key="1">
    <source>
        <dbReference type="ARBA" id="ARBA00004651"/>
    </source>
</evidence>
<feature type="transmembrane region" description="Helical" evidence="8">
    <location>
        <begin position="87"/>
        <end position="105"/>
    </location>
</feature>
<dbReference type="Pfam" id="PF07690">
    <property type="entry name" value="MFS_1"/>
    <property type="match status" value="1"/>
</dbReference>
<feature type="transmembrane region" description="Helical" evidence="8">
    <location>
        <begin position="142"/>
        <end position="163"/>
    </location>
</feature>
<keyword evidence="8" id="KW-0997">Cell inner membrane</keyword>
<evidence type="ECO:0000256" key="4">
    <source>
        <dbReference type="ARBA" id="ARBA00022475"/>
    </source>
</evidence>
<feature type="transmembrane region" description="Helical" evidence="8">
    <location>
        <begin position="224"/>
        <end position="245"/>
    </location>
</feature>
<dbReference type="InterPro" id="IPR036259">
    <property type="entry name" value="MFS_trans_sf"/>
</dbReference>
<feature type="transmembrane region" description="Helical" evidence="8">
    <location>
        <begin position="260"/>
        <end position="278"/>
    </location>
</feature>
<evidence type="ECO:0000256" key="2">
    <source>
        <dbReference type="ARBA" id="ARBA00006236"/>
    </source>
</evidence>
<name>A0A1S7LJ72_MAGMO</name>
<proteinExistence type="inferred from homology"/>
<keyword evidence="6 8" id="KW-1133">Transmembrane helix</keyword>
<dbReference type="Gene3D" id="1.20.1720.10">
    <property type="entry name" value="Multidrug resistance protein D"/>
    <property type="match status" value="1"/>
</dbReference>
<evidence type="ECO:0000256" key="6">
    <source>
        <dbReference type="ARBA" id="ARBA00022989"/>
    </source>
</evidence>
<evidence type="ECO:0000256" key="8">
    <source>
        <dbReference type="RuleBase" id="RU365088"/>
    </source>
</evidence>
<gene>
    <name evidence="10" type="ORF">MAGMO_2281</name>
</gene>
<keyword evidence="3 8" id="KW-0813">Transport</keyword>
<dbReference type="InterPro" id="IPR020846">
    <property type="entry name" value="MFS_dom"/>
</dbReference>
<protein>
    <recommendedName>
        <fullName evidence="8">Bcr/CflA family efflux transporter</fullName>
    </recommendedName>
</protein>
<feature type="transmembrane region" description="Helical" evidence="8">
    <location>
        <begin position="20"/>
        <end position="39"/>
    </location>
</feature>
<feature type="transmembrane region" description="Helical" evidence="8">
    <location>
        <begin position="175"/>
        <end position="193"/>
    </location>
</feature>
<reference evidence="10" key="1">
    <citation type="submission" date="2015-04" db="EMBL/GenBank/DDBJ databases">
        <authorList>
            <person name="Syromyatnikov M.Y."/>
            <person name="Popov V.N."/>
        </authorList>
    </citation>
    <scope>NUCLEOTIDE SEQUENCE</scope>
    <source>
        <strain evidence="10">MO-1</strain>
    </source>
</reference>
<dbReference type="PANTHER" id="PTHR23502">
    <property type="entry name" value="MAJOR FACILITATOR SUPERFAMILY"/>
    <property type="match status" value="1"/>
</dbReference>
<evidence type="ECO:0000259" key="9">
    <source>
        <dbReference type="PROSITE" id="PS50850"/>
    </source>
</evidence>
<dbReference type="InterPro" id="IPR004812">
    <property type="entry name" value="Efflux_drug-R_Bcr/CmlA"/>
</dbReference>
<evidence type="ECO:0000313" key="10">
    <source>
        <dbReference type="EMBL" id="CRH06443.1"/>
    </source>
</evidence>
<comment type="subcellular location">
    <subcellularLocation>
        <location evidence="8">Cell inner membrane</location>
        <topology evidence="8">Multi-pass membrane protein</topology>
    </subcellularLocation>
    <subcellularLocation>
        <location evidence="1">Cell membrane</location>
        <topology evidence="1">Multi-pass membrane protein</topology>
    </subcellularLocation>
</comment>
<evidence type="ECO:0000256" key="3">
    <source>
        <dbReference type="ARBA" id="ARBA00022448"/>
    </source>
</evidence>
<evidence type="ECO:0000256" key="7">
    <source>
        <dbReference type="ARBA" id="ARBA00023136"/>
    </source>
</evidence>
<dbReference type="PROSITE" id="PS50850">
    <property type="entry name" value="MFS"/>
    <property type="match status" value="1"/>
</dbReference>
<accession>A0A1S7LJ72</accession>
<evidence type="ECO:0000256" key="5">
    <source>
        <dbReference type="ARBA" id="ARBA00022692"/>
    </source>
</evidence>
<dbReference type="GO" id="GO:0042910">
    <property type="term" value="F:xenobiotic transmembrane transporter activity"/>
    <property type="evidence" value="ECO:0007669"/>
    <property type="project" value="InterPro"/>
</dbReference>
<dbReference type="EMBL" id="LO017727">
    <property type="protein sequence ID" value="CRH06443.1"/>
    <property type="molecule type" value="Genomic_DNA"/>
</dbReference>
<sequence length="421" mass="45477">MYGSLKNAQPAGSKVGLLEFILLMASMMAVTAFSIDTMLPALPAMGQELGVNDPRESSKVISVLFLGYALGQFFFGPISDTTGRKPMIYLGLVLFLLGSLLSYLAQDMNTMLLGRALQGVGIASPRTVSTALIRDLYTGPQMARIMSMVITIFILVPVLAPTIGQGILMISDWRMIFALFLLSGSALLLWFALRQPETLPLEKRHPLHFKHLLRLAWSAMRHRITLAYTLATGLAFGSLVGYLMFAQPLLQDHFGLGKQFPLYFGFLALFVGIATLLNSRLVMRWGMQRLTQGAMVIMASYSASTALYIYLGGVPLSLAGFMVWGVITFFCLGVLFGNFGALALEPMGKQAGVAASVVGAFSSLISVGLGTLVGQAYEGTALPLVTSFALSAISALIIVLWAEQGREHEPMEKPVEEPSVS</sequence>
<feature type="transmembrane region" description="Helical" evidence="8">
    <location>
        <begin position="290"/>
        <end position="311"/>
    </location>
</feature>
<feature type="transmembrane region" description="Helical" evidence="8">
    <location>
        <begin position="60"/>
        <end position="75"/>
    </location>
</feature>
<keyword evidence="5 8" id="KW-0812">Transmembrane</keyword>
<organism evidence="10">
    <name type="scientific">Magnetococcus massalia (strain MO-1)</name>
    <dbReference type="NCBI Taxonomy" id="451514"/>
    <lineage>
        <taxon>Bacteria</taxon>
        <taxon>Pseudomonadati</taxon>
        <taxon>Pseudomonadota</taxon>
        <taxon>Magnetococcia</taxon>
        <taxon>Magnetococcales</taxon>
        <taxon>Magnetococcaceae</taxon>
        <taxon>Magnetococcus</taxon>
    </lineage>
</organism>
<keyword evidence="7 8" id="KW-0472">Membrane</keyword>
<dbReference type="SUPFAM" id="SSF103473">
    <property type="entry name" value="MFS general substrate transporter"/>
    <property type="match status" value="1"/>
</dbReference>
<feature type="domain" description="Major facilitator superfamily (MFS) profile" evidence="9">
    <location>
        <begin position="20"/>
        <end position="406"/>
    </location>
</feature>
<dbReference type="PANTHER" id="PTHR23502:SF132">
    <property type="entry name" value="POLYAMINE TRANSPORTER 2-RELATED"/>
    <property type="match status" value="1"/>
</dbReference>
<comment type="caution">
    <text evidence="8">Lacks conserved residue(s) required for the propagation of feature annotation.</text>
</comment>
<feature type="transmembrane region" description="Helical" evidence="8">
    <location>
        <begin position="323"/>
        <end position="344"/>
    </location>
</feature>
<dbReference type="InterPro" id="IPR011701">
    <property type="entry name" value="MFS"/>
</dbReference>
<comment type="similarity">
    <text evidence="2 8">Belongs to the major facilitator superfamily. Bcr/CmlA family.</text>
</comment>
<dbReference type="GO" id="GO:1990961">
    <property type="term" value="P:xenobiotic detoxification by transmembrane export across the plasma membrane"/>
    <property type="evidence" value="ECO:0007669"/>
    <property type="project" value="InterPro"/>
</dbReference>